<evidence type="ECO:0000313" key="2">
    <source>
        <dbReference type="EMBL" id="MBW0506515.1"/>
    </source>
</evidence>
<reference evidence="2" key="1">
    <citation type="submission" date="2021-03" db="EMBL/GenBank/DDBJ databases">
        <title>Draft genome sequence of rust myrtle Austropuccinia psidii MF-1, a brazilian biotype.</title>
        <authorList>
            <person name="Quecine M.C."/>
            <person name="Pachon D.M.R."/>
            <person name="Bonatelli M.L."/>
            <person name="Correr F.H."/>
            <person name="Franceschini L.M."/>
            <person name="Leite T.F."/>
            <person name="Margarido G.R.A."/>
            <person name="Almeida C.A."/>
            <person name="Ferrarezi J.A."/>
            <person name="Labate C.A."/>
        </authorList>
    </citation>
    <scope>NUCLEOTIDE SEQUENCE</scope>
    <source>
        <strain evidence="2">MF-1</strain>
    </source>
</reference>
<dbReference type="InterPro" id="IPR041577">
    <property type="entry name" value="RT_RNaseH_2"/>
</dbReference>
<feature type="domain" description="Reverse transcriptase/retrotransposon-derived protein RNase H-like" evidence="1">
    <location>
        <begin position="13"/>
        <end position="84"/>
    </location>
</feature>
<organism evidence="2 3">
    <name type="scientific">Austropuccinia psidii MF-1</name>
    <dbReference type="NCBI Taxonomy" id="1389203"/>
    <lineage>
        <taxon>Eukaryota</taxon>
        <taxon>Fungi</taxon>
        <taxon>Dikarya</taxon>
        <taxon>Basidiomycota</taxon>
        <taxon>Pucciniomycotina</taxon>
        <taxon>Pucciniomycetes</taxon>
        <taxon>Pucciniales</taxon>
        <taxon>Sphaerophragmiaceae</taxon>
        <taxon>Austropuccinia</taxon>
    </lineage>
</organism>
<dbReference type="EMBL" id="AVOT02019138">
    <property type="protein sequence ID" value="MBW0506515.1"/>
    <property type="molecule type" value="Genomic_DNA"/>
</dbReference>
<evidence type="ECO:0000259" key="1">
    <source>
        <dbReference type="Pfam" id="PF17919"/>
    </source>
</evidence>
<dbReference type="Pfam" id="PF17919">
    <property type="entry name" value="RT_RNaseH_2"/>
    <property type="match status" value="1"/>
</dbReference>
<dbReference type="InterPro" id="IPR043502">
    <property type="entry name" value="DNA/RNA_pol_sf"/>
</dbReference>
<evidence type="ECO:0000313" key="3">
    <source>
        <dbReference type="Proteomes" id="UP000765509"/>
    </source>
</evidence>
<protein>
    <recommendedName>
        <fullName evidence="1">Reverse transcriptase/retrotransposon-derived protein RNase H-like domain-containing protein</fullName>
    </recommendedName>
</protein>
<name>A0A9Q3HLZ3_9BASI</name>
<sequence length="103" mass="11395">MPWCVDRVKVSGCLRQDLTTAPHLLMPEFKLPFKPYIDASGDGLGAALHQVHLINYKPMEGAICFISRKIKPNEARYGENEMECSLPCLGLGKIESIPGGMCF</sequence>
<gene>
    <name evidence="2" type="ORF">O181_046230</name>
</gene>
<dbReference type="Proteomes" id="UP000765509">
    <property type="component" value="Unassembled WGS sequence"/>
</dbReference>
<dbReference type="AlphaFoldDB" id="A0A9Q3HLZ3"/>
<keyword evidence="3" id="KW-1185">Reference proteome</keyword>
<accession>A0A9Q3HLZ3</accession>
<dbReference type="OrthoDB" id="2287420at2759"/>
<proteinExistence type="predicted"/>
<dbReference type="SUPFAM" id="SSF56672">
    <property type="entry name" value="DNA/RNA polymerases"/>
    <property type="match status" value="1"/>
</dbReference>
<comment type="caution">
    <text evidence="2">The sequence shown here is derived from an EMBL/GenBank/DDBJ whole genome shotgun (WGS) entry which is preliminary data.</text>
</comment>